<sequence length="64" mass="6590">MTGPSVRTQWRMPTSAPDGSLTRLPAPSPGSGEGRGGIVAGLGDRTAFPFSAADARRAHNSTRP</sequence>
<protein>
    <submittedName>
        <fullName evidence="2">Uncharacterized protein</fullName>
    </submittedName>
</protein>
<dbReference type="AlphaFoldDB" id="A0A917E7G8"/>
<reference evidence="2" key="2">
    <citation type="submission" date="2020-09" db="EMBL/GenBank/DDBJ databases">
        <authorList>
            <person name="Sun Q."/>
            <person name="Zhou Y."/>
        </authorList>
    </citation>
    <scope>NUCLEOTIDE SEQUENCE</scope>
    <source>
        <strain evidence="2">CGMCC 1.15367</strain>
    </source>
</reference>
<gene>
    <name evidence="2" type="ORF">GCM10011390_33550</name>
</gene>
<accession>A0A917E7G8</accession>
<name>A0A917E7G8_9HYPH</name>
<dbReference type="Proteomes" id="UP000644699">
    <property type="component" value="Unassembled WGS sequence"/>
</dbReference>
<comment type="caution">
    <text evidence="2">The sequence shown here is derived from an EMBL/GenBank/DDBJ whole genome shotgun (WGS) entry which is preliminary data.</text>
</comment>
<feature type="compositionally biased region" description="Gly residues" evidence="1">
    <location>
        <begin position="31"/>
        <end position="40"/>
    </location>
</feature>
<evidence type="ECO:0000313" key="3">
    <source>
        <dbReference type="Proteomes" id="UP000644699"/>
    </source>
</evidence>
<keyword evidence="3" id="KW-1185">Reference proteome</keyword>
<dbReference type="EMBL" id="BMIQ01000005">
    <property type="protein sequence ID" value="GGE11736.1"/>
    <property type="molecule type" value="Genomic_DNA"/>
</dbReference>
<evidence type="ECO:0000313" key="2">
    <source>
        <dbReference type="EMBL" id="GGE11736.1"/>
    </source>
</evidence>
<evidence type="ECO:0000256" key="1">
    <source>
        <dbReference type="SAM" id="MobiDB-lite"/>
    </source>
</evidence>
<feature type="region of interest" description="Disordered" evidence="1">
    <location>
        <begin position="1"/>
        <end position="42"/>
    </location>
</feature>
<proteinExistence type="predicted"/>
<feature type="compositionally biased region" description="Polar residues" evidence="1">
    <location>
        <begin position="1"/>
        <end position="12"/>
    </location>
</feature>
<reference evidence="2" key="1">
    <citation type="journal article" date="2014" name="Int. J. Syst. Evol. Microbiol.">
        <title>Complete genome sequence of Corynebacterium casei LMG S-19264T (=DSM 44701T), isolated from a smear-ripened cheese.</title>
        <authorList>
            <consortium name="US DOE Joint Genome Institute (JGI-PGF)"/>
            <person name="Walter F."/>
            <person name="Albersmeier A."/>
            <person name="Kalinowski J."/>
            <person name="Ruckert C."/>
        </authorList>
    </citation>
    <scope>NUCLEOTIDE SEQUENCE</scope>
    <source>
        <strain evidence="2">CGMCC 1.15367</strain>
    </source>
</reference>
<organism evidence="2 3">
    <name type="scientific">Aureimonas endophytica</name>
    <dbReference type="NCBI Taxonomy" id="2027858"/>
    <lineage>
        <taxon>Bacteria</taxon>
        <taxon>Pseudomonadati</taxon>
        <taxon>Pseudomonadota</taxon>
        <taxon>Alphaproteobacteria</taxon>
        <taxon>Hyphomicrobiales</taxon>
        <taxon>Aurantimonadaceae</taxon>
        <taxon>Aureimonas</taxon>
    </lineage>
</organism>